<gene>
    <name evidence="1" type="ORF">H4R18_002656</name>
</gene>
<accession>A0A9W8HGY8</accession>
<proteinExistence type="predicted"/>
<dbReference type="OrthoDB" id="5578005at2759"/>
<sequence>MDARPQRTLQDAGIELDALLADHVGDAALVTGGDADAVSRAVLARAAEAVARGGGGGGSGARAVLIECNPRDSLLASMAQAQLPPGALDGVVIKYVPSADALRALLAAWHCAPSQLSQSPSSSSSQALAEQDFLVWSSDQPGAAPTTTAAAAEAEEAEHHRLPDYVFIDGIDAVASTERYAFRHVP</sequence>
<evidence type="ECO:0000313" key="2">
    <source>
        <dbReference type="Proteomes" id="UP001140217"/>
    </source>
</evidence>
<dbReference type="EMBL" id="JANBUL010000092">
    <property type="protein sequence ID" value="KAJ2781795.1"/>
    <property type="molecule type" value="Genomic_DNA"/>
</dbReference>
<evidence type="ECO:0000313" key="1">
    <source>
        <dbReference type="EMBL" id="KAJ2781795.1"/>
    </source>
</evidence>
<protein>
    <submittedName>
        <fullName evidence="1">Uncharacterized protein</fullName>
    </submittedName>
</protein>
<dbReference type="AlphaFoldDB" id="A0A9W8HGY8"/>
<comment type="caution">
    <text evidence="1">The sequence shown here is derived from an EMBL/GenBank/DDBJ whole genome shotgun (WGS) entry which is preliminary data.</text>
</comment>
<dbReference type="Proteomes" id="UP001140217">
    <property type="component" value="Unassembled WGS sequence"/>
</dbReference>
<keyword evidence="2" id="KW-1185">Reference proteome</keyword>
<name>A0A9W8HGY8_9FUNG</name>
<organism evidence="1 2">
    <name type="scientific">Coemansia javaensis</name>
    <dbReference type="NCBI Taxonomy" id="2761396"/>
    <lineage>
        <taxon>Eukaryota</taxon>
        <taxon>Fungi</taxon>
        <taxon>Fungi incertae sedis</taxon>
        <taxon>Zoopagomycota</taxon>
        <taxon>Kickxellomycotina</taxon>
        <taxon>Kickxellomycetes</taxon>
        <taxon>Kickxellales</taxon>
        <taxon>Kickxellaceae</taxon>
        <taxon>Coemansia</taxon>
    </lineage>
</organism>
<reference evidence="1" key="1">
    <citation type="submission" date="2022-07" db="EMBL/GenBank/DDBJ databases">
        <title>Phylogenomic reconstructions and comparative analyses of Kickxellomycotina fungi.</title>
        <authorList>
            <person name="Reynolds N.K."/>
            <person name="Stajich J.E."/>
            <person name="Barry K."/>
            <person name="Grigoriev I.V."/>
            <person name="Crous P."/>
            <person name="Smith M.E."/>
        </authorList>
    </citation>
    <scope>NUCLEOTIDE SEQUENCE</scope>
    <source>
        <strain evidence="1">NBRC 105414</strain>
    </source>
</reference>